<dbReference type="GeneID" id="8098043"/>
<evidence type="ECO:0000313" key="9">
    <source>
        <dbReference type="Proteomes" id="UP000001745"/>
    </source>
</evidence>
<protein>
    <recommendedName>
        <fullName evidence="7">GRF-type domain-containing protein</fullName>
    </recommendedName>
</protein>
<feature type="compositionally biased region" description="Low complexity" evidence="6">
    <location>
        <begin position="217"/>
        <end position="232"/>
    </location>
</feature>
<dbReference type="OrthoDB" id="430051at2759"/>
<dbReference type="Proteomes" id="UP000001745">
    <property type="component" value="Unassembled WGS sequence"/>
</dbReference>
<evidence type="ECO:0000256" key="4">
    <source>
        <dbReference type="PROSITE-ProRule" id="PRU01343"/>
    </source>
</evidence>
<keyword evidence="5" id="KW-0175">Coiled coil</keyword>
<organism evidence="8 9">
    <name type="scientific">Talaromyces stipitatus (strain ATCC 10500 / CBS 375.48 / QM 6759 / NRRL 1006)</name>
    <name type="common">Penicillium stipitatum</name>
    <dbReference type="NCBI Taxonomy" id="441959"/>
    <lineage>
        <taxon>Eukaryota</taxon>
        <taxon>Fungi</taxon>
        <taxon>Dikarya</taxon>
        <taxon>Ascomycota</taxon>
        <taxon>Pezizomycotina</taxon>
        <taxon>Eurotiomycetes</taxon>
        <taxon>Eurotiomycetidae</taxon>
        <taxon>Eurotiales</taxon>
        <taxon>Trichocomaceae</taxon>
        <taxon>Talaromyces</taxon>
        <taxon>Talaromyces sect. Talaromyces</taxon>
    </lineage>
</organism>
<evidence type="ECO:0000256" key="6">
    <source>
        <dbReference type="SAM" id="MobiDB-lite"/>
    </source>
</evidence>
<evidence type="ECO:0000259" key="7">
    <source>
        <dbReference type="PROSITE" id="PS51999"/>
    </source>
</evidence>
<evidence type="ECO:0000256" key="1">
    <source>
        <dbReference type="ARBA" id="ARBA00022723"/>
    </source>
</evidence>
<name>B8MTF7_TALSN</name>
<feature type="domain" description="GRF-type" evidence="7">
    <location>
        <begin position="28"/>
        <end position="72"/>
    </location>
</feature>
<keyword evidence="3" id="KW-0862">Zinc</keyword>
<feature type="compositionally biased region" description="Basic and acidic residues" evidence="6">
    <location>
        <begin position="121"/>
        <end position="130"/>
    </location>
</feature>
<dbReference type="InterPro" id="IPR010666">
    <property type="entry name" value="Znf_GRF"/>
</dbReference>
<evidence type="ECO:0000256" key="3">
    <source>
        <dbReference type="ARBA" id="ARBA00022833"/>
    </source>
</evidence>
<reference evidence="9" key="1">
    <citation type="journal article" date="2015" name="Genome Announc.">
        <title>Genome sequence of the AIDS-associated pathogen Penicillium marneffei (ATCC18224) and its near taxonomic relative Talaromyces stipitatus (ATCC10500).</title>
        <authorList>
            <person name="Nierman W.C."/>
            <person name="Fedorova-Abrams N.D."/>
            <person name="Andrianopoulos A."/>
        </authorList>
    </citation>
    <scope>NUCLEOTIDE SEQUENCE [LARGE SCALE GENOMIC DNA]</scope>
    <source>
        <strain evidence="9">ATCC 10500 / CBS 375.48 / QM 6759 / NRRL 1006</strain>
    </source>
</reference>
<dbReference type="AlphaFoldDB" id="B8MTF7"/>
<dbReference type="EMBL" id="EQ962660">
    <property type="protein sequence ID" value="EED12289.1"/>
    <property type="molecule type" value="Genomic_DNA"/>
</dbReference>
<gene>
    <name evidence="8" type="ORF">TSTA_003470</name>
</gene>
<feature type="region of interest" description="Disordered" evidence="6">
    <location>
        <begin position="80"/>
        <end position="240"/>
    </location>
</feature>
<feature type="compositionally biased region" description="Polar residues" evidence="6">
    <location>
        <begin position="133"/>
        <end position="148"/>
    </location>
</feature>
<dbReference type="VEuPathDB" id="FungiDB:TSTA_003470"/>
<dbReference type="Pfam" id="PF06839">
    <property type="entry name" value="Zn_ribbon_GRF"/>
    <property type="match status" value="1"/>
</dbReference>
<dbReference type="InParanoid" id="B8MTF7"/>
<dbReference type="HOGENOM" id="CLU_037645_1_0_1"/>
<dbReference type="OMA" id="WFWTCAQ"/>
<dbReference type="GO" id="GO:0008270">
    <property type="term" value="F:zinc ion binding"/>
    <property type="evidence" value="ECO:0007669"/>
    <property type="project" value="UniProtKB-KW"/>
</dbReference>
<feature type="compositionally biased region" description="Low complexity" evidence="6">
    <location>
        <begin position="102"/>
        <end position="112"/>
    </location>
</feature>
<feature type="coiled-coil region" evidence="5">
    <location>
        <begin position="305"/>
        <end position="339"/>
    </location>
</feature>
<keyword evidence="1" id="KW-0479">Metal-binding</keyword>
<evidence type="ECO:0000313" key="8">
    <source>
        <dbReference type="EMBL" id="EED12289.1"/>
    </source>
</evidence>
<dbReference type="STRING" id="441959.B8MTF7"/>
<feature type="compositionally biased region" description="Acidic residues" evidence="6">
    <location>
        <begin position="149"/>
        <end position="161"/>
    </location>
</feature>
<evidence type="ECO:0000256" key="5">
    <source>
        <dbReference type="SAM" id="Coils"/>
    </source>
</evidence>
<keyword evidence="9" id="KW-1185">Reference proteome</keyword>
<dbReference type="PhylomeDB" id="B8MTF7"/>
<dbReference type="RefSeq" id="XP_002487943.1">
    <property type="nucleotide sequence ID" value="XM_002487898.1"/>
</dbReference>
<accession>B8MTF7</accession>
<sequence length="349" mass="39048">MNQGSEIYSSPRRTSSWRGRFIDGVWHCDCDPRLPADHFQTKNGGVNHGRWFYTCQKPQPQRCKFFLWDDDAQIREKHTLLANSRSEPDTPKKSPSKSFQVGGLLTPGTGTTYGNSSAVKARTEPRRRLDFLAQQQTPTKVRKSSTLSSDEEAYSWDESLDNEAGNLLNRSSSSSTARPKQPVFTSNKAPRTATNTSPSKRKLQDVFDDEDKPPPYSESAPTTQSSSTAPISFSSVDVSATPTPRRYKDVLSAQGAASHQISDLASNILAILDRHDVVIPTIARDEIVASLDQHHLKTQGIIRGRDLSRMALKKKDEEIQALKERIERLETEREMDKVVISCLSDENSK</sequence>
<feature type="compositionally biased region" description="Polar residues" evidence="6">
    <location>
        <begin position="168"/>
        <end position="198"/>
    </location>
</feature>
<proteinExistence type="predicted"/>
<evidence type="ECO:0000256" key="2">
    <source>
        <dbReference type="ARBA" id="ARBA00022771"/>
    </source>
</evidence>
<keyword evidence="2 4" id="KW-0863">Zinc-finger</keyword>
<dbReference type="eggNOG" id="ENOG502SYR7">
    <property type="taxonomic scope" value="Eukaryota"/>
</dbReference>
<dbReference type="PROSITE" id="PS51999">
    <property type="entry name" value="ZF_GRF"/>
    <property type="match status" value="1"/>
</dbReference>